<evidence type="ECO:0000256" key="3">
    <source>
        <dbReference type="PROSITE-ProRule" id="PRU01248"/>
    </source>
</evidence>
<evidence type="ECO:0000313" key="6">
    <source>
        <dbReference type="Proteomes" id="UP001565369"/>
    </source>
</evidence>
<organism evidence="5 6">
    <name type="scientific">Bradyrhizobium ottawaense</name>
    <dbReference type="NCBI Taxonomy" id="931866"/>
    <lineage>
        <taxon>Bacteria</taxon>
        <taxon>Pseudomonadati</taxon>
        <taxon>Pseudomonadota</taxon>
        <taxon>Alphaproteobacteria</taxon>
        <taxon>Hyphomicrobiales</taxon>
        <taxon>Nitrobacteraceae</taxon>
        <taxon>Bradyrhizobium</taxon>
    </lineage>
</organism>
<evidence type="ECO:0000256" key="1">
    <source>
        <dbReference type="ARBA" id="ARBA00022908"/>
    </source>
</evidence>
<dbReference type="InterPro" id="IPR010998">
    <property type="entry name" value="Integrase_recombinase_N"/>
</dbReference>
<proteinExistence type="predicted"/>
<evidence type="ECO:0000256" key="2">
    <source>
        <dbReference type="ARBA" id="ARBA00023125"/>
    </source>
</evidence>
<dbReference type="InterPro" id="IPR004107">
    <property type="entry name" value="Integrase_SAM-like_N"/>
</dbReference>
<dbReference type="Pfam" id="PF14659">
    <property type="entry name" value="Phage_int_SAM_3"/>
    <property type="match status" value="1"/>
</dbReference>
<dbReference type="Gene3D" id="1.10.150.130">
    <property type="match status" value="1"/>
</dbReference>
<evidence type="ECO:0000313" key="5">
    <source>
        <dbReference type="EMBL" id="MEY9451506.1"/>
    </source>
</evidence>
<dbReference type="RefSeq" id="WP_018273782.1">
    <property type="nucleotide sequence ID" value="NZ_CP150124.1"/>
</dbReference>
<reference evidence="5 6" key="1">
    <citation type="submission" date="2024-07" db="EMBL/GenBank/DDBJ databases">
        <title>Genomic Encyclopedia of Type Strains, Phase V (KMG-V): Genome sequencing to study the core and pangenomes of soil and plant-associated prokaryotes.</title>
        <authorList>
            <person name="Whitman W."/>
        </authorList>
    </citation>
    <scope>NUCLEOTIDE SEQUENCE [LARGE SCALE GENOMIC DNA]</scope>
    <source>
        <strain evidence="5 6">USDA 152</strain>
    </source>
</reference>
<accession>A0ABV4FIW1</accession>
<gene>
    <name evidence="5" type="ORF">ABIG07_000454</name>
</gene>
<keyword evidence="6" id="KW-1185">Reference proteome</keyword>
<keyword evidence="1" id="KW-0229">DNA integration</keyword>
<dbReference type="SUPFAM" id="SSF56349">
    <property type="entry name" value="DNA breaking-rejoining enzymes"/>
    <property type="match status" value="1"/>
</dbReference>
<dbReference type="EMBL" id="JBGBZJ010000002">
    <property type="protein sequence ID" value="MEY9451506.1"/>
    <property type="molecule type" value="Genomic_DNA"/>
</dbReference>
<feature type="domain" description="Core-binding (CB)" evidence="4">
    <location>
        <begin position="68"/>
        <end position="145"/>
    </location>
</feature>
<name>A0ABV4FIW1_9BRAD</name>
<keyword evidence="2 3" id="KW-0238">DNA-binding</keyword>
<dbReference type="Proteomes" id="UP001565369">
    <property type="component" value="Unassembled WGS sequence"/>
</dbReference>
<sequence length="145" mass="16596">MSRHELLGGMVQVYRRSGRTWHCSASIDGRQYRATTGEDDLVLAKQAAEDWFLALRGKSKAGILKNEKTFKQAADQFLKEYEIITEGQRSPKWISGYRDRLRLHLLPFFGDMALSEITPGRAQEYRVHRIETSRTGKAPARSTSH</sequence>
<evidence type="ECO:0000259" key="4">
    <source>
        <dbReference type="PROSITE" id="PS51900"/>
    </source>
</evidence>
<dbReference type="PROSITE" id="PS51900">
    <property type="entry name" value="CB"/>
    <property type="match status" value="1"/>
</dbReference>
<comment type="caution">
    <text evidence="5">The sequence shown here is derived from an EMBL/GenBank/DDBJ whole genome shotgun (WGS) entry which is preliminary data.</text>
</comment>
<dbReference type="GeneID" id="92958822"/>
<dbReference type="InterPro" id="IPR011010">
    <property type="entry name" value="DNA_brk_join_enz"/>
</dbReference>
<protein>
    <recommendedName>
        <fullName evidence="4">Core-binding (CB) domain-containing protein</fullName>
    </recommendedName>
</protein>
<dbReference type="InterPro" id="IPR044068">
    <property type="entry name" value="CB"/>
</dbReference>